<name>A0A843XIB4_COLES</name>
<proteinExistence type="predicted"/>
<evidence type="ECO:0000313" key="1">
    <source>
        <dbReference type="EMBL" id="MQM18787.1"/>
    </source>
</evidence>
<accession>A0A843XIB4</accession>
<dbReference type="Proteomes" id="UP000652761">
    <property type="component" value="Unassembled WGS sequence"/>
</dbReference>
<sequence>VRLLDYVGCPDDRVRVPPSSVTCPIPLSSRGKIDLGLASRYITSLLHAHVPGPVDSSKEFPLSVRDLLFDMF</sequence>
<keyword evidence="2" id="KW-1185">Reference proteome</keyword>
<gene>
    <name evidence="1" type="ORF">Taro_051783</name>
</gene>
<evidence type="ECO:0000313" key="2">
    <source>
        <dbReference type="Proteomes" id="UP000652761"/>
    </source>
</evidence>
<organism evidence="1 2">
    <name type="scientific">Colocasia esculenta</name>
    <name type="common">Wild taro</name>
    <name type="synonym">Arum esculentum</name>
    <dbReference type="NCBI Taxonomy" id="4460"/>
    <lineage>
        <taxon>Eukaryota</taxon>
        <taxon>Viridiplantae</taxon>
        <taxon>Streptophyta</taxon>
        <taxon>Embryophyta</taxon>
        <taxon>Tracheophyta</taxon>
        <taxon>Spermatophyta</taxon>
        <taxon>Magnoliopsida</taxon>
        <taxon>Liliopsida</taxon>
        <taxon>Araceae</taxon>
        <taxon>Aroideae</taxon>
        <taxon>Colocasieae</taxon>
        <taxon>Colocasia</taxon>
    </lineage>
</organism>
<feature type="non-terminal residue" evidence="1">
    <location>
        <position position="72"/>
    </location>
</feature>
<comment type="caution">
    <text evidence="1">The sequence shown here is derived from an EMBL/GenBank/DDBJ whole genome shotgun (WGS) entry which is preliminary data.</text>
</comment>
<protein>
    <submittedName>
        <fullName evidence="1">Uncharacterized protein</fullName>
    </submittedName>
</protein>
<reference evidence="1" key="1">
    <citation type="submission" date="2017-07" db="EMBL/GenBank/DDBJ databases">
        <title>Taro Niue Genome Assembly and Annotation.</title>
        <authorList>
            <person name="Atibalentja N."/>
            <person name="Keating K."/>
            <person name="Fields C.J."/>
        </authorList>
    </citation>
    <scope>NUCLEOTIDE SEQUENCE</scope>
    <source>
        <strain evidence="1">Niue_2</strain>
        <tissue evidence="1">Leaf</tissue>
    </source>
</reference>
<dbReference type="EMBL" id="NMUH01008442">
    <property type="protein sequence ID" value="MQM18787.1"/>
    <property type="molecule type" value="Genomic_DNA"/>
</dbReference>
<feature type="non-terminal residue" evidence="1">
    <location>
        <position position="1"/>
    </location>
</feature>
<dbReference type="AlphaFoldDB" id="A0A843XIB4"/>